<organism evidence="11 12">
    <name type="scientific">Tetranychus urticae</name>
    <name type="common">Two-spotted spider mite</name>
    <dbReference type="NCBI Taxonomy" id="32264"/>
    <lineage>
        <taxon>Eukaryota</taxon>
        <taxon>Metazoa</taxon>
        <taxon>Ecdysozoa</taxon>
        <taxon>Arthropoda</taxon>
        <taxon>Chelicerata</taxon>
        <taxon>Arachnida</taxon>
        <taxon>Acari</taxon>
        <taxon>Acariformes</taxon>
        <taxon>Trombidiformes</taxon>
        <taxon>Prostigmata</taxon>
        <taxon>Eleutherengona</taxon>
        <taxon>Raphignathae</taxon>
        <taxon>Tetranychoidea</taxon>
        <taxon>Tetranychidae</taxon>
        <taxon>Tetranychus</taxon>
    </lineage>
</organism>
<feature type="compositionally biased region" description="Gly residues" evidence="9">
    <location>
        <begin position="229"/>
        <end position="239"/>
    </location>
</feature>
<dbReference type="Proteomes" id="UP000015104">
    <property type="component" value="Unassembled WGS sequence"/>
</dbReference>
<dbReference type="GO" id="GO:0000978">
    <property type="term" value="F:RNA polymerase II cis-regulatory region sequence-specific DNA binding"/>
    <property type="evidence" value="ECO:0007669"/>
    <property type="project" value="TreeGrafter"/>
</dbReference>
<evidence type="ECO:0000256" key="3">
    <source>
        <dbReference type="ARBA" id="ARBA00022473"/>
    </source>
</evidence>
<dbReference type="PROSITE" id="PS50071">
    <property type="entry name" value="HOMEOBOX_2"/>
    <property type="match status" value="1"/>
</dbReference>
<dbReference type="EnsemblMetazoa" id="tetur04g08320.1">
    <property type="protein sequence ID" value="tetur04g08320.1"/>
    <property type="gene ID" value="tetur04g08320"/>
</dbReference>
<dbReference type="PANTHER" id="PTHR24340">
    <property type="entry name" value="HOMEOBOX PROTEIN NKX"/>
    <property type="match status" value="1"/>
</dbReference>
<reference evidence="11" key="2">
    <citation type="submission" date="2015-06" db="UniProtKB">
        <authorList>
            <consortium name="EnsemblMetazoa"/>
        </authorList>
    </citation>
    <scope>IDENTIFICATION</scope>
</reference>
<evidence type="ECO:0000256" key="7">
    <source>
        <dbReference type="PROSITE-ProRule" id="PRU00108"/>
    </source>
</evidence>
<dbReference type="FunFam" id="1.10.10.60:FF:000101">
    <property type="entry name" value="NK2 homeobox 8"/>
    <property type="match status" value="1"/>
</dbReference>
<evidence type="ECO:0000256" key="4">
    <source>
        <dbReference type="ARBA" id="ARBA00023125"/>
    </source>
</evidence>
<dbReference type="HOGENOM" id="CLU_666208_0_0_1"/>
<evidence type="ECO:0000313" key="12">
    <source>
        <dbReference type="Proteomes" id="UP000015104"/>
    </source>
</evidence>
<keyword evidence="12" id="KW-1185">Reference proteome</keyword>
<keyword evidence="3" id="KW-0217">Developmental protein</keyword>
<keyword evidence="5 7" id="KW-0371">Homeobox</keyword>
<dbReference type="GO" id="GO:0030154">
    <property type="term" value="P:cell differentiation"/>
    <property type="evidence" value="ECO:0007669"/>
    <property type="project" value="TreeGrafter"/>
</dbReference>
<dbReference type="InterPro" id="IPR017970">
    <property type="entry name" value="Homeobox_CS"/>
</dbReference>
<evidence type="ECO:0000259" key="10">
    <source>
        <dbReference type="PROSITE" id="PS50071"/>
    </source>
</evidence>
<comment type="similarity">
    <text evidence="2">Belongs to the NK-2 homeobox family.</text>
</comment>
<sequence length="413" mass="45441">MNSETENLLNSPSNTNNNHNFTYYDYNYSRWLPSAEHLNFSIGLQGSPTTQSGIGSFNQLTLDPTGSCLIDNGPLDLIGVTHHSHHPHHPNHHHYHPHLTHFNPITNSNVNLVRSHLNGDDSKNGILPSPATTPTTPTTPTINQQEDNNQSILTISSDITLTPLTGTSSDITVLSPLTGASYTDGNGNHEASNHVKVEQESSNGATVKSEESSSPSSTTSNSSANFNGSNGGSGGGGEIGDSSSRETKKRKRRVLFSKNQTYELEKRFCQQRYLSAQEREILASTIRLTPTQVKIWFQNHRYKTKRARQEKGLDVVNSLPSPRRVAIPVLVRDGKQLQGSSGNITTNMKSDLSRCNSFQHLLSNPGSMNGMTSNNHGHLNSGNNQFHSLPQMDVIQPAYNNAYNNHINPWFQN</sequence>
<dbReference type="AlphaFoldDB" id="T1K3D9"/>
<feature type="domain" description="Homeobox" evidence="10">
    <location>
        <begin position="247"/>
        <end position="307"/>
    </location>
</feature>
<reference evidence="12" key="1">
    <citation type="submission" date="2011-08" db="EMBL/GenBank/DDBJ databases">
        <authorList>
            <person name="Rombauts S."/>
        </authorList>
    </citation>
    <scope>NUCLEOTIDE SEQUENCE</scope>
    <source>
        <strain evidence="12">London</strain>
    </source>
</reference>
<dbReference type="CDD" id="cd00086">
    <property type="entry name" value="homeodomain"/>
    <property type="match status" value="1"/>
</dbReference>
<keyword evidence="6 7" id="KW-0539">Nucleus</keyword>
<dbReference type="InterPro" id="IPR009057">
    <property type="entry name" value="Homeodomain-like_sf"/>
</dbReference>
<dbReference type="InterPro" id="IPR050394">
    <property type="entry name" value="Homeobox_NK-like"/>
</dbReference>
<dbReference type="PROSITE" id="PS00027">
    <property type="entry name" value="HOMEOBOX_1"/>
    <property type="match status" value="1"/>
</dbReference>
<comment type="subcellular location">
    <subcellularLocation>
        <location evidence="1 7 8">Nucleus</location>
    </subcellularLocation>
</comment>
<dbReference type="EMBL" id="CAEY01001378">
    <property type="status" value="NOT_ANNOTATED_CDS"/>
    <property type="molecule type" value="Genomic_DNA"/>
</dbReference>
<feature type="compositionally biased region" description="Low complexity" evidence="9">
    <location>
        <begin position="132"/>
        <end position="141"/>
    </location>
</feature>
<feature type="DNA-binding region" description="Homeobox" evidence="7">
    <location>
        <begin position="249"/>
        <end position="308"/>
    </location>
</feature>
<evidence type="ECO:0000256" key="2">
    <source>
        <dbReference type="ARBA" id="ARBA00005661"/>
    </source>
</evidence>
<evidence type="ECO:0000256" key="5">
    <source>
        <dbReference type="ARBA" id="ARBA00023155"/>
    </source>
</evidence>
<feature type="compositionally biased region" description="Low complexity" evidence="9">
    <location>
        <begin position="212"/>
        <end position="228"/>
    </location>
</feature>
<evidence type="ECO:0000256" key="9">
    <source>
        <dbReference type="SAM" id="MobiDB-lite"/>
    </source>
</evidence>
<dbReference type="Pfam" id="PF00046">
    <property type="entry name" value="Homeodomain"/>
    <property type="match status" value="1"/>
</dbReference>
<dbReference type="GO" id="GO:0000981">
    <property type="term" value="F:DNA-binding transcription factor activity, RNA polymerase II-specific"/>
    <property type="evidence" value="ECO:0007669"/>
    <property type="project" value="InterPro"/>
</dbReference>
<name>T1K3D9_TETUR</name>
<protein>
    <recommendedName>
        <fullName evidence="10">Homeobox domain-containing protein</fullName>
    </recommendedName>
</protein>
<dbReference type="OrthoDB" id="6159439at2759"/>
<evidence type="ECO:0000313" key="11">
    <source>
        <dbReference type="EnsemblMetazoa" id="tetur04g08320.1"/>
    </source>
</evidence>
<dbReference type="KEGG" id="tut:107359940"/>
<keyword evidence="4 7" id="KW-0238">DNA-binding</keyword>
<dbReference type="Gene3D" id="1.10.10.60">
    <property type="entry name" value="Homeodomain-like"/>
    <property type="match status" value="1"/>
</dbReference>
<dbReference type="GO" id="GO:0005634">
    <property type="term" value="C:nucleus"/>
    <property type="evidence" value="ECO:0007669"/>
    <property type="project" value="UniProtKB-SubCell"/>
</dbReference>
<evidence type="ECO:0000256" key="1">
    <source>
        <dbReference type="ARBA" id="ARBA00004123"/>
    </source>
</evidence>
<dbReference type="eggNOG" id="KOG0842">
    <property type="taxonomic scope" value="Eukaryota"/>
</dbReference>
<accession>T1K3D9</accession>
<proteinExistence type="inferred from homology"/>
<dbReference type="SMART" id="SM00389">
    <property type="entry name" value="HOX"/>
    <property type="match status" value="1"/>
</dbReference>
<dbReference type="InterPro" id="IPR001356">
    <property type="entry name" value="HD"/>
</dbReference>
<dbReference type="PANTHER" id="PTHR24340:SF82">
    <property type="entry name" value="HOMEOBOX PROTEIN VND"/>
    <property type="match status" value="1"/>
</dbReference>
<evidence type="ECO:0000256" key="8">
    <source>
        <dbReference type="RuleBase" id="RU000682"/>
    </source>
</evidence>
<evidence type="ECO:0000256" key="6">
    <source>
        <dbReference type="ARBA" id="ARBA00023242"/>
    </source>
</evidence>
<feature type="region of interest" description="Disordered" evidence="9">
    <location>
        <begin position="120"/>
        <end position="147"/>
    </location>
</feature>
<gene>
    <name evidence="11" type="primary">107359940</name>
</gene>
<dbReference type="SUPFAM" id="SSF46689">
    <property type="entry name" value="Homeodomain-like"/>
    <property type="match status" value="1"/>
</dbReference>
<feature type="region of interest" description="Disordered" evidence="9">
    <location>
        <begin position="197"/>
        <end position="254"/>
    </location>
</feature>